<keyword evidence="3" id="KW-0233">DNA recombination</keyword>
<evidence type="ECO:0000256" key="3">
    <source>
        <dbReference type="ARBA" id="ARBA00023172"/>
    </source>
</evidence>
<dbReference type="SUPFAM" id="SSF46785">
    <property type="entry name" value="Winged helix' DNA-binding domain"/>
    <property type="match status" value="1"/>
</dbReference>
<evidence type="ECO:0000313" key="9">
    <source>
        <dbReference type="Proteomes" id="UP000326565"/>
    </source>
</evidence>
<protein>
    <submittedName>
        <fullName evidence="8">Tat binding protein 1-interacting</fullName>
    </submittedName>
</protein>
<dbReference type="OrthoDB" id="272266at2759"/>
<evidence type="ECO:0000256" key="4">
    <source>
        <dbReference type="ARBA" id="ARBA00023242"/>
    </source>
</evidence>
<keyword evidence="9" id="KW-1185">Reference proteome</keyword>
<dbReference type="InterPro" id="IPR010776">
    <property type="entry name" value="Hop2_WH_dom"/>
</dbReference>
<keyword evidence="4" id="KW-0539">Nucleus</keyword>
<dbReference type="GO" id="GO:0007129">
    <property type="term" value="P:homologous chromosome pairing at meiosis"/>
    <property type="evidence" value="ECO:0007669"/>
    <property type="project" value="TreeGrafter"/>
</dbReference>
<dbReference type="Gene3D" id="1.10.10.10">
    <property type="entry name" value="Winged helix-like DNA-binding domain superfamily/Winged helix DNA-binding domain"/>
    <property type="match status" value="1"/>
</dbReference>
<comment type="similarity">
    <text evidence="2">Belongs to the HOP2 family.</text>
</comment>
<evidence type="ECO:0000256" key="5">
    <source>
        <dbReference type="ARBA" id="ARBA00023254"/>
    </source>
</evidence>
<keyword evidence="6" id="KW-0175">Coiled coil</keyword>
<evidence type="ECO:0000256" key="2">
    <source>
        <dbReference type="ARBA" id="ARBA00007922"/>
    </source>
</evidence>
<dbReference type="GO" id="GO:0120230">
    <property type="term" value="F:recombinase activator activity"/>
    <property type="evidence" value="ECO:0007669"/>
    <property type="project" value="TreeGrafter"/>
</dbReference>
<evidence type="ECO:0000313" key="8">
    <source>
        <dbReference type="EMBL" id="KAB8076704.1"/>
    </source>
</evidence>
<evidence type="ECO:0000259" key="7">
    <source>
        <dbReference type="Pfam" id="PF07106"/>
    </source>
</evidence>
<dbReference type="GO" id="GO:0120231">
    <property type="term" value="C:DNA recombinase auxiliary factor complex"/>
    <property type="evidence" value="ECO:0007669"/>
    <property type="project" value="TreeGrafter"/>
</dbReference>
<dbReference type="PANTHER" id="PTHR15938:SF0">
    <property type="entry name" value="HOMOLOGOUS-PAIRING PROTEIN 2 HOMOLOG"/>
    <property type="match status" value="1"/>
</dbReference>
<gene>
    <name evidence="8" type="ORF">BDV29DRAFT_79677</name>
</gene>
<evidence type="ECO:0000256" key="6">
    <source>
        <dbReference type="SAM" id="Coils"/>
    </source>
</evidence>
<reference evidence="8 9" key="1">
    <citation type="submission" date="2019-04" db="EMBL/GenBank/DDBJ databases">
        <title>Friends and foes A comparative genomics study of 23 Aspergillus species from section Flavi.</title>
        <authorList>
            <consortium name="DOE Joint Genome Institute"/>
            <person name="Kjaerbolling I."/>
            <person name="Vesth T."/>
            <person name="Frisvad J.C."/>
            <person name="Nybo J.L."/>
            <person name="Theobald S."/>
            <person name="Kildgaard S."/>
            <person name="Isbrandt T."/>
            <person name="Kuo A."/>
            <person name="Sato A."/>
            <person name="Lyhne E.K."/>
            <person name="Kogle M.E."/>
            <person name="Wiebenga A."/>
            <person name="Kun R.S."/>
            <person name="Lubbers R.J."/>
            <person name="Makela M.R."/>
            <person name="Barry K."/>
            <person name="Chovatia M."/>
            <person name="Clum A."/>
            <person name="Daum C."/>
            <person name="Haridas S."/>
            <person name="He G."/>
            <person name="LaButti K."/>
            <person name="Lipzen A."/>
            <person name="Mondo S."/>
            <person name="Riley R."/>
            <person name="Salamov A."/>
            <person name="Simmons B.A."/>
            <person name="Magnuson J.K."/>
            <person name="Henrissat B."/>
            <person name="Mortensen U.H."/>
            <person name="Larsen T.O."/>
            <person name="Devries R.P."/>
            <person name="Grigoriev I.V."/>
            <person name="Machida M."/>
            <person name="Baker S.E."/>
            <person name="Andersen M.R."/>
        </authorList>
    </citation>
    <scope>NUCLEOTIDE SEQUENCE [LARGE SCALE GENOMIC DNA]</scope>
    <source>
        <strain evidence="8 9">CBS 151.66</strain>
    </source>
</reference>
<feature type="domain" description="Homologous-pairing protein 2 winged helix" evidence="7">
    <location>
        <begin position="2"/>
        <end position="57"/>
    </location>
</feature>
<dbReference type="EMBL" id="ML732177">
    <property type="protein sequence ID" value="KAB8076704.1"/>
    <property type="molecule type" value="Genomic_DNA"/>
</dbReference>
<dbReference type="PANTHER" id="PTHR15938">
    <property type="entry name" value="TBP-1 INTERACTING PROTEIN"/>
    <property type="match status" value="1"/>
</dbReference>
<keyword evidence="5" id="KW-0469">Meiosis</keyword>
<dbReference type="GO" id="GO:0000794">
    <property type="term" value="C:condensed nuclear chromosome"/>
    <property type="evidence" value="ECO:0007669"/>
    <property type="project" value="TreeGrafter"/>
</dbReference>
<dbReference type="AlphaFoldDB" id="A0A5N5XAZ2"/>
<dbReference type="InterPro" id="IPR036388">
    <property type="entry name" value="WH-like_DNA-bd_sf"/>
</dbReference>
<dbReference type="Proteomes" id="UP000326565">
    <property type="component" value="Unassembled WGS sequence"/>
</dbReference>
<feature type="coiled-coil region" evidence="6">
    <location>
        <begin position="71"/>
        <end position="98"/>
    </location>
</feature>
<proteinExistence type="inferred from homology"/>
<dbReference type="GO" id="GO:0000709">
    <property type="term" value="P:meiotic joint molecule formation"/>
    <property type="evidence" value="ECO:0007669"/>
    <property type="project" value="TreeGrafter"/>
</dbReference>
<accession>A0A5N5XAZ2</accession>
<dbReference type="InterPro" id="IPR036390">
    <property type="entry name" value="WH_DNA-bd_sf"/>
</dbReference>
<dbReference type="GO" id="GO:0003690">
    <property type="term" value="F:double-stranded DNA binding"/>
    <property type="evidence" value="ECO:0007669"/>
    <property type="project" value="TreeGrafter"/>
</dbReference>
<dbReference type="Pfam" id="PF07106">
    <property type="entry name" value="WHD_TBPIP"/>
    <property type="match status" value="1"/>
</dbReference>
<organism evidence="8 9">
    <name type="scientific">Aspergillus leporis</name>
    <dbReference type="NCBI Taxonomy" id="41062"/>
    <lineage>
        <taxon>Eukaryota</taxon>
        <taxon>Fungi</taxon>
        <taxon>Dikarya</taxon>
        <taxon>Ascomycota</taxon>
        <taxon>Pezizomycotina</taxon>
        <taxon>Eurotiomycetes</taxon>
        <taxon>Eurotiomycetidae</taxon>
        <taxon>Eurotiales</taxon>
        <taxon>Aspergillaceae</taxon>
        <taxon>Aspergillus</taxon>
        <taxon>Aspergillus subgen. Circumdati</taxon>
    </lineage>
</organism>
<sequence length="188" mass="21966">MLILEYLKKQNRPYSATDISANLHNKVTKAHAAKVLQELHQNKEIERRVSGKQTVYHALQNGSDGVTSKAMELLDNKIEQLQEHLSSLKGHAKKARAELITFCVTPLAPDLRRRINELEQEKERIIAFLTQAQGTSTVHMAARDKADTEREWKRWQKRVKIRNRICHDLWRRCLEVVPEDKNQEELWV</sequence>
<name>A0A5N5XAZ2_9EURO</name>
<comment type="subcellular location">
    <subcellularLocation>
        <location evidence="1">Nucleus</location>
    </subcellularLocation>
</comment>
<dbReference type="GO" id="GO:0010774">
    <property type="term" value="P:meiotic strand invasion involved in reciprocal meiotic recombination"/>
    <property type="evidence" value="ECO:0007669"/>
    <property type="project" value="TreeGrafter"/>
</dbReference>
<evidence type="ECO:0000256" key="1">
    <source>
        <dbReference type="ARBA" id="ARBA00004123"/>
    </source>
</evidence>